<feature type="domain" description="Rhodanese" evidence="3">
    <location>
        <begin position="165"/>
        <end position="276"/>
    </location>
</feature>
<dbReference type="Pfam" id="PF00581">
    <property type="entry name" value="Rhodanese"/>
    <property type="match status" value="2"/>
</dbReference>
<keyword evidence="2" id="KW-0677">Repeat</keyword>
<keyword evidence="5" id="KW-1185">Reference proteome</keyword>
<sequence>MSPLITPAELAGLTGVSVLDVRWKLAVLPTGPAGIDSYREGHIPGAVFCDLETDLAAHPGQGGEGGRHPLPSAGAFQEAMRRLGVSGSRTVVVYDGADSTAAAARAWWLLRYFGHPDVRVLDGGLRAWVSEGLPVSAEEGRPEPGDFEARPGGMPVLDAARAGGLASDGVLLDARAAERYRGEVEPIDPVAGHIPGAVSAPTGENVDPSGRFHLPDFLRERFNTLGVVPGVEVGAYCGSGVTAAHEVLALEVAGIPAALYVGSWSDWVTDPSRPVATG</sequence>
<comment type="caution">
    <text evidence="4">The sequence shown here is derived from an EMBL/GenBank/DDBJ whole genome shotgun (WGS) entry which is preliminary data.</text>
</comment>
<evidence type="ECO:0000256" key="1">
    <source>
        <dbReference type="ARBA" id="ARBA00022679"/>
    </source>
</evidence>
<feature type="domain" description="Rhodanese" evidence="3">
    <location>
        <begin position="12"/>
        <end position="137"/>
    </location>
</feature>
<evidence type="ECO:0000259" key="3">
    <source>
        <dbReference type="PROSITE" id="PS50206"/>
    </source>
</evidence>
<dbReference type="InterPro" id="IPR036873">
    <property type="entry name" value="Rhodanese-like_dom_sf"/>
</dbReference>
<evidence type="ECO:0000313" key="4">
    <source>
        <dbReference type="EMBL" id="MFB9681495.1"/>
    </source>
</evidence>
<dbReference type="Gene3D" id="3.40.250.10">
    <property type="entry name" value="Rhodanese-like domain"/>
    <property type="match status" value="2"/>
</dbReference>
<proteinExistence type="predicted"/>
<dbReference type="EC" id="2.8.1.-" evidence="4"/>
<protein>
    <submittedName>
        <fullName evidence="4">Sulfurtransferase</fullName>
        <ecNumber evidence="4">2.8.1.-</ecNumber>
    </submittedName>
</protein>
<name>A0ABV5TSU9_9ACTN</name>
<dbReference type="SUPFAM" id="SSF52821">
    <property type="entry name" value="Rhodanese/Cell cycle control phosphatase"/>
    <property type="match status" value="2"/>
</dbReference>
<reference evidence="4 5" key="1">
    <citation type="submission" date="2024-09" db="EMBL/GenBank/DDBJ databases">
        <authorList>
            <person name="Sun Q."/>
            <person name="Mori K."/>
        </authorList>
    </citation>
    <scope>NUCLEOTIDE SEQUENCE [LARGE SCALE GENOMIC DNA]</scope>
    <source>
        <strain evidence="4 5">JCM 3028</strain>
    </source>
</reference>
<accession>A0ABV5TSU9</accession>
<evidence type="ECO:0000313" key="5">
    <source>
        <dbReference type="Proteomes" id="UP001589610"/>
    </source>
</evidence>
<dbReference type="SMART" id="SM00450">
    <property type="entry name" value="RHOD"/>
    <property type="match status" value="2"/>
</dbReference>
<dbReference type="EMBL" id="JBHMBS010000034">
    <property type="protein sequence ID" value="MFB9681495.1"/>
    <property type="molecule type" value="Genomic_DNA"/>
</dbReference>
<dbReference type="Proteomes" id="UP001589610">
    <property type="component" value="Unassembled WGS sequence"/>
</dbReference>
<evidence type="ECO:0000256" key="2">
    <source>
        <dbReference type="ARBA" id="ARBA00022737"/>
    </source>
</evidence>
<dbReference type="InterPro" id="IPR045078">
    <property type="entry name" value="TST/MPST-like"/>
</dbReference>
<gene>
    <name evidence="4" type="ORF">ACFFRH_38955</name>
</gene>
<dbReference type="PANTHER" id="PTHR11364">
    <property type="entry name" value="THIOSULFATE SULFERTANSFERASE"/>
    <property type="match status" value="1"/>
</dbReference>
<dbReference type="CDD" id="cd01448">
    <property type="entry name" value="TST_Repeat_1"/>
    <property type="match status" value="1"/>
</dbReference>
<dbReference type="PROSITE" id="PS50206">
    <property type="entry name" value="RHODANESE_3"/>
    <property type="match status" value="2"/>
</dbReference>
<organism evidence="4 5">
    <name type="scientific">Streptosporangium vulgare</name>
    <dbReference type="NCBI Taxonomy" id="46190"/>
    <lineage>
        <taxon>Bacteria</taxon>
        <taxon>Bacillati</taxon>
        <taxon>Actinomycetota</taxon>
        <taxon>Actinomycetes</taxon>
        <taxon>Streptosporangiales</taxon>
        <taxon>Streptosporangiaceae</taxon>
        <taxon>Streptosporangium</taxon>
    </lineage>
</organism>
<dbReference type="GO" id="GO:0016740">
    <property type="term" value="F:transferase activity"/>
    <property type="evidence" value="ECO:0007669"/>
    <property type="project" value="UniProtKB-KW"/>
</dbReference>
<dbReference type="PANTHER" id="PTHR11364:SF27">
    <property type="entry name" value="SULFURTRANSFERASE"/>
    <property type="match status" value="1"/>
</dbReference>
<dbReference type="RefSeq" id="WP_344747906.1">
    <property type="nucleotide sequence ID" value="NZ_BAAAWW010000139.1"/>
</dbReference>
<dbReference type="CDD" id="cd01449">
    <property type="entry name" value="TST_Repeat_2"/>
    <property type="match status" value="1"/>
</dbReference>
<dbReference type="InterPro" id="IPR001763">
    <property type="entry name" value="Rhodanese-like_dom"/>
</dbReference>
<keyword evidence="1 4" id="KW-0808">Transferase</keyword>